<protein>
    <submittedName>
        <fullName evidence="1">Uncharacterized protein</fullName>
    </submittedName>
</protein>
<proteinExistence type="predicted"/>
<dbReference type="Proteomes" id="UP000299102">
    <property type="component" value="Unassembled WGS sequence"/>
</dbReference>
<evidence type="ECO:0000313" key="1">
    <source>
        <dbReference type="EMBL" id="GBP63218.1"/>
    </source>
</evidence>
<evidence type="ECO:0000313" key="2">
    <source>
        <dbReference type="Proteomes" id="UP000299102"/>
    </source>
</evidence>
<reference evidence="1 2" key="1">
    <citation type="journal article" date="2019" name="Commun. Biol.">
        <title>The bagworm genome reveals a unique fibroin gene that provides high tensile strength.</title>
        <authorList>
            <person name="Kono N."/>
            <person name="Nakamura H."/>
            <person name="Ohtoshi R."/>
            <person name="Tomita M."/>
            <person name="Numata K."/>
            <person name="Arakawa K."/>
        </authorList>
    </citation>
    <scope>NUCLEOTIDE SEQUENCE [LARGE SCALE GENOMIC DNA]</scope>
</reference>
<organism evidence="1 2">
    <name type="scientific">Eumeta variegata</name>
    <name type="common">Bagworm moth</name>
    <name type="synonym">Eumeta japonica</name>
    <dbReference type="NCBI Taxonomy" id="151549"/>
    <lineage>
        <taxon>Eukaryota</taxon>
        <taxon>Metazoa</taxon>
        <taxon>Ecdysozoa</taxon>
        <taxon>Arthropoda</taxon>
        <taxon>Hexapoda</taxon>
        <taxon>Insecta</taxon>
        <taxon>Pterygota</taxon>
        <taxon>Neoptera</taxon>
        <taxon>Endopterygota</taxon>
        <taxon>Lepidoptera</taxon>
        <taxon>Glossata</taxon>
        <taxon>Ditrysia</taxon>
        <taxon>Tineoidea</taxon>
        <taxon>Psychidae</taxon>
        <taxon>Oiketicinae</taxon>
        <taxon>Eumeta</taxon>
    </lineage>
</organism>
<dbReference type="OrthoDB" id="6119313at2759"/>
<dbReference type="STRING" id="151549.A0A4C1XIH2"/>
<accession>A0A4C1XIH2</accession>
<dbReference type="EMBL" id="BGZK01000863">
    <property type="protein sequence ID" value="GBP63218.1"/>
    <property type="molecule type" value="Genomic_DNA"/>
</dbReference>
<dbReference type="AlphaFoldDB" id="A0A4C1XIH2"/>
<keyword evidence="2" id="KW-1185">Reference proteome</keyword>
<sequence length="990" mass="114449">MAVFSSSLPKTNLQIENNLYDIVKNVPQASVAHISSCNENSDYTEFQHKTDKFFEPKKKSRLKVRTIRDVRREYEKYVYTYLKDDLEKQKNLLFKKIESGSAGDDDTVDIAKKILQSDQPKLRSTWFMITKVNPLRNRYSVQYAFWNGIKIRLSGSKGGSDKFKWKYDISQNNKCLKRTSKYKQRKQNYLLKSSLFSNFKPGPLSKKCILDKSYQKWTIGEATLVELPRVSLVIKSKYNSALDVSILKYIEDLPDENGKLNENWTNFALSALGTSINGSVAQKTGNSDFNFELKYKNEQKFLMTRRDVNTFRQDYETESTNKQMKLQEANDREISAIVEELVRATEISINQDQFFVKDEEEPSIAFCWELYGNVVKSKDTGKLQSFETNSENENLLAQAQSEQKIFIRRNLNISFGDEKDDNDICLILPNKNDSDIMDDPSEKHFCNNKSKETDVLIPDNSEVKPFSRWFFMTIEDDFDELQFVEKGFFVKYENIIKAIDVARSMKKTVRLSGLKCKGENNNPQFGIYALSDMEKLCVFVGPYDENEKLGMETIKGHRTYTSTRKTRGSWLITKKIDNFKVIENPMSFWPRTTSNINQNDNSYSESNCKGEIKRVEAVEQNLKEISNINSVDKKMIDNEHNKTPMPPAKTSPEKPLKVVKPITIRKTDELFQIKNGPVSLLKKSNSIPPKIIINKNALTSKIYLNKNQIMKPFFKTVPKNSISNRSLLLPKINKERGMLILKPEEINKKHADNKLAYCNEQLPTNCPKNNEAPDRESLLVENKSSKKTHSYSNDVLVISDDDDACVNFEPEKWKDVWIEISSIPNFGYLRGKKNEKNEISFQFPGFRFSEFYNEKEAFQMLNKILCRKVYLPKSLHLDWCVLKSVKELKGKKIVKEEDFSPDLGLRGKWFTDADKAVTPYEGLSPKEAGPHEPLRFGRGRVSLHDQIRESRPSTAMTEENVANVKHSIEENQRITYEEIRGHFGIVTSEI</sequence>
<gene>
    <name evidence="1" type="ORF">EVAR_89485_1</name>
</gene>
<comment type="caution">
    <text evidence="1">The sequence shown here is derived from an EMBL/GenBank/DDBJ whole genome shotgun (WGS) entry which is preliminary data.</text>
</comment>
<name>A0A4C1XIH2_EUMVA</name>